<feature type="compositionally biased region" description="Low complexity" evidence="1">
    <location>
        <begin position="50"/>
        <end position="68"/>
    </location>
</feature>
<reference evidence="4" key="1">
    <citation type="submission" date="2021-04" db="EMBL/GenBank/DDBJ databases">
        <authorList>
            <consortium name="Wellcome Sanger Institute Data Sharing"/>
        </authorList>
    </citation>
    <scope>NUCLEOTIDE SEQUENCE [LARGE SCALE GENOMIC DNA]</scope>
</reference>
<name>A0A3Q1JE50_ANATE</name>
<dbReference type="InterPro" id="IPR040263">
    <property type="entry name" value="PWP3A_3B_4"/>
</dbReference>
<feature type="compositionally biased region" description="Polar residues" evidence="1">
    <location>
        <begin position="191"/>
        <end position="200"/>
    </location>
</feature>
<dbReference type="Pfam" id="PF20884">
    <property type="entry name" value="MUM1-like_PWWP"/>
    <property type="match status" value="1"/>
</dbReference>
<dbReference type="OMA" id="TWSLEFI"/>
<dbReference type="InterPro" id="IPR048795">
    <property type="entry name" value="PWP3A_3B_4_C"/>
</dbReference>
<dbReference type="GeneTree" id="ENSGT00390000001700"/>
<keyword evidence="5" id="KW-1185">Reference proteome</keyword>
<dbReference type="Gene3D" id="2.30.30.140">
    <property type="match status" value="1"/>
</dbReference>
<evidence type="ECO:0008006" key="6">
    <source>
        <dbReference type="Google" id="ProtNLM"/>
    </source>
</evidence>
<sequence>MFLNLAGGSNELNQNLPTERTTSTQKTMKGRPRKTRIREPKKTAPKTVTSEAVSSAAAEESNAEPGSEFAILSQSPACFLPSTPKRGRRQTRQKQGDRRTSTPEHSLSTDHMSSIPTSPPGAKQTVLKYTELISQIKTSEVESSCCQSKSQGTRRGRKRVAKEMLEACSKTTNPPAKSRRGRVQKEKGNSQKEASQSSMRTRSKFELTEQDDSLLSSDLSIELSHHEELLPILSFQEDEESADEDDDELPSFQMQMDKKPPSITEGVFVWYKYRSYPFWPALVKKVNRKLKKASIIFIDDPMIHKKKGFTVALKILKPFDCEEANELMCNAKEQYDAAIEWSLELITDYRIRIACGSFSGSFIEYFAHDMSYPVRRKYPQAASERLTITSDTMMEDLCDDHKEDSFNEEQEAVSRGSKRLLPDRTHAAHNRANEKLVHFIVKQRMVEGRLLAVIRGQQQSRWLRSFLSANRRRVVNIYLEDDQQLDQVYWYLNELYTTATATASCLAEVKSMERVPFVLDVLLPEAIIYAIAGVDKVSVKKAEEKYLRGRCISNRERQEFDLMIERQIRKKS</sequence>
<evidence type="ECO:0000256" key="1">
    <source>
        <dbReference type="SAM" id="MobiDB-lite"/>
    </source>
</evidence>
<dbReference type="AlphaFoldDB" id="A0A3Q1JE50"/>
<reference evidence="4" key="3">
    <citation type="submission" date="2025-09" db="UniProtKB">
        <authorList>
            <consortium name="Ensembl"/>
        </authorList>
    </citation>
    <scope>IDENTIFICATION</scope>
</reference>
<accession>A0A3Q1JE50</accession>
<feature type="region of interest" description="Disordered" evidence="1">
    <location>
        <begin position="140"/>
        <end position="207"/>
    </location>
</feature>
<feature type="compositionally biased region" description="Polar residues" evidence="1">
    <location>
        <begin position="10"/>
        <end position="27"/>
    </location>
</feature>
<dbReference type="CDD" id="cd06080">
    <property type="entry name" value="PWWP_MUM1-like"/>
    <property type="match status" value="1"/>
</dbReference>
<dbReference type="InParanoid" id="A0A3Q1JE50"/>
<feature type="compositionally biased region" description="Polar residues" evidence="1">
    <location>
        <begin position="140"/>
        <end position="151"/>
    </location>
</feature>
<dbReference type="Gene3D" id="6.10.300.20">
    <property type="match status" value="1"/>
</dbReference>
<dbReference type="Ensembl" id="ENSATET00000029669.3">
    <property type="protein sequence ID" value="ENSATEP00000029224.3"/>
    <property type="gene ID" value="ENSATEG00000020152.3"/>
</dbReference>
<dbReference type="PANTHER" id="PTHR31333:SF6">
    <property type="entry name" value="MUM1 LIKE 1"/>
    <property type="match status" value="1"/>
</dbReference>
<feature type="domain" description="MUM1-like PWWP" evidence="2">
    <location>
        <begin position="265"/>
        <end position="341"/>
    </location>
</feature>
<proteinExistence type="predicted"/>
<evidence type="ECO:0000259" key="2">
    <source>
        <dbReference type="Pfam" id="PF20884"/>
    </source>
</evidence>
<dbReference type="PANTHER" id="PTHR31333">
    <property type="entry name" value="PWWP DOMAIN-CONTAINING DNA REPAIR FACTOR 3 FAMILY MEMBER"/>
    <property type="match status" value="1"/>
</dbReference>
<feature type="compositionally biased region" description="Polar residues" evidence="1">
    <location>
        <begin position="103"/>
        <end position="116"/>
    </location>
</feature>
<protein>
    <recommendedName>
        <fullName evidence="6">PWWP domain-containing protein</fullName>
    </recommendedName>
</protein>
<reference evidence="4" key="2">
    <citation type="submission" date="2025-08" db="UniProtKB">
        <authorList>
            <consortium name="Ensembl"/>
        </authorList>
    </citation>
    <scope>IDENTIFICATION</scope>
</reference>
<dbReference type="Proteomes" id="UP000265040">
    <property type="component" value="Chromosome 3"/>
</dbReference>
<evidence type="ECO:0000259" key="3">
    <source>
        <dbReference type="Pfam" id="PF20886"/>
    </source>
</evidence>
<feature type="domain" description="PWWP" evidence="3">
    <location>
        <begin position="422"/>
        <end position="564"/>
    </location>
</feature>
<dbReference type="Pfam" id="PF20886">
    <property type="entry name" value="PWP3A-B_C"/>
    <property type="match status" value="1"/>
</dbReference>
<organism evidence="4 5">
    <name type="scientific">Anabas testudineus</name>
    <name type="common">Climbing perch</name>
    <name type="synonym">Anthias testudineus</name>
    <dbReference type="NCBI Taxonomy" id="64144"/>
    <lineage>
        <taxon>Eukaryota</taxon>
        <taxon>Metazoa</taxon>
        <taxon>Chordata</taxon>
        <taxon>Craniata</taxon>
        <taxon>Vertebrata</taxon>
        <taxon>Euteleostomi</taxon>
        <taxon>Actinopterygii</taxon>
        <taxon>Neopterygii</taxon>
        <taxon>Teleostei</taxon>
        <taxon>Neoteleostei</taxon>
        <taxon>Acanthomorphata</taxon>
        <taxon>Anabantaria</taxon>
        <taxon>Anabantiformes</taxon>
        <taxon>Anabantoidei</taxon>
        <taxon>Anabantidae</taxon>
        <taxon>Anabas</taxon>
    </lineage>
</organism>
<dbReference type="InterPro" id="IPR035504">
    <property type="entry name" value="MUM1-like_PWWP"/>
</dbReference>
<evidence type="ECO:0000313" key="5">
    <source>
        <dbReference type="Proteomes" id="UP000265040"/>
    </source>
</evidence>
<evidence type="ECO:0000313" key="4">
    <source>
        <dbReference type="Ensembl" id="ENSATEP00000029224.3"/>
    </source>
</evidence>
<dbReference type="SUPFAM" id="SSF63748">
    <property type="entry name" value="Tudor/PWWP/MBT"/>
    <property type="match status" value="1"/>
</dbReference>
<feature type="region of interest" description="Disordered" evidence="1">
    <location>
        <begin position="1"/>
        <end position="122"/>
    </location>
</feature>